<comment type="caution">
    <text evidence="2">The sequence shown here is derived from an EMBL/GenBank/DDBJ whole genome shotgun (WGS) entry which is preliminary data.</text>
</comment>
<dbReference type="AlphaFoldDB" id="A0A8S1R1W3"/>
<keyword evidence="3" id="KW-1185">Reference proteome</keyword>
<evidence type="ECO:0000256" key="1">
    <source>
        <dbReference type="SAM" id="Phobius"/>
    </source>
</evidence>
<protein>
    <recommendedName>
        <fullName evidence="4">Transmembrane protein</fullName>
    </recommendedName>
</protein>
<dbReference type="EMBL" id="CAJJDN010000131">
    <property type="protein sequence ID" value="CAD8121297.1"/>
    <property type="molecule type" value="Genomic_DNA"/>
</dbReference>
<feature type="transmembrane region" description="Helical" evidence="1">
    <location>
        <begin position="123"/>
        <end position="142"/>
    </location>
</feature>
<keyword evidence="1" id="KW-0472">Membrane</keyword>
<gene>
    <name evidence="2" type="ORF">PSON_ATCC_30995.1.T1310095</name>
</gene>
<accession>A0A8S1R1W3</accession>
<evidence type="ECO:0000313" key="2">
    <source>
        <dbReference type="EMBL" id="CAD8121297.1"/>
    </source>
</evidence>
<evidence type="ECO:0008006" key="4">
    <source>
        <dbReference type="Google" id="ProtNLM"/>
    </source>
</evidence>
<evidence type="ECO:0000313" key="3">
    <source>
        <dbReference type="Proteomes" id="UP000692954"/>
    </source>
</evidence>
<feature type="transmembrane region" description="Helical" evidence="1">
    <location>
        <begin position="7"/>
        <end position="25"/>
    </location>
</feature>
<organism evidence="2 3">
    <name type="scientific">Paramecium sonneborni</name>
    <dbReference type="NCBI Taxonomy" id="65129"/>
    <lineage>
        <taxon>Eukaryota</taxon>
        <taxon>Sar</taxon>
        <taxon>Alveolata</taxon>
        <taxon>Ciliophora</taxon>
        <taxon>Intramacronucleata</taxon>
        <taxon>Oligohymenophorea</taxon>
        <taxon>Peniculida</taxon>
        <taxon>Parameciidae</taxon>
        <taxon>Paramecium</taxon>
    </lineage>
</organism>
<sequence length="177" mass="21158">MIRINFAYFFYLEAFVSFELIWTSINSNKSLLWIPILLHYIGIIVKLVIMKYSDYKVLWIAVVGNDGVALGLLYVKDQDLSFLYVLILIQFELLYDRKMFYNQCILVLYWGMIFQVLCNYLEVWRLMLTLGECLALFSFLYFMNRKKRLENDTKQNQCVQLETTVSAKLQILKLMYE</sequence>
<keyword evidence="1" id="KW-1133">Transmembrane helix</keyword>
<proteinExistence type="predicted"/>
<feature type="transmembrane region" description="Helical" evidence="1">
    <location>
        <begin position="57"/>
        <end position="74"/>
    </location>
</feature>
<dbReference type="OrthoDB" id="10321822at2759"/>
<keyword evidence="1" id="KW-0812">Transmembrane</keyword>
<reference evidence="2" key="1">
    <citation type="submission" date="2021-01" db="EMBL/GenBank/DDBJ databases">
        <authorList>
            <consortium name="Genoscope - CEA"/>
            <person name="William W."/>
        </authorList>
    </citation>
    <scope>NUCLEOTIDE SEQUENCE</scope>
</reference>
<feature type="transmembrane region" description="Helical" evidence="1">
    <location>
        <begin position="31"/>
        <end position="50"/>
    </location>
</feature>
<name>A0A8S1R1W3_9CILI</name>
<feature type="transmembrane region" description="Helical" evidence="1">
    <location>
        <begin position="100"/>
        <end position="117"/>
    </location>
</feature>
<dbReference type="Proteomes" id="UP000692954">
    <property type="component" value="Unassembled WGS sequence"/>
</dbReference>